<organism evidence="9 10">
    <name type="scientific">Thalassospira profundimaris</name>
    <dbReference type="NCBI Taxonomy" id="502049"/>
    <lineage>
        <taxon>Bacteria</taxon>
        <taxon>Pseudomonadati</taxon>
        <taxon>Pseudomonadota</taxon>
        <taxon>Alphaproteobacteria</taxon>
        <taxon>Rhodospirillales</taxon>
        <taxon>Thalassospiraceae</taxon>
        <taxon>Thalassospira</taxon>
    </lineage>
</organism>
<feature type="transmembrane region" description="Helical" evidence="7">
    <location>
        <begin position="141"/>
        <end position="161"/>
    </location>
</feature>
<evidence type="ECO:0000256" key="1">
    <source>
        <dbReference type="ARBA" id="ARBA00004651"/>
    </source>
</evidence>
<dbReference type="EMBL" id="JPWH01000005">
    <property type="protein sequence ID" value="RCK51730.1"/>
    <property type="molecule type" value="Genomic_DNA"/>
</dbReference>
<dbReference type="NCBIfam" id="NF007008">
    <property type="entry name" value="PRK09471.1"/>
    <property type="match status" value="1"/>
</dbReference>
<dbReference type="SUPFAM" id="SSF161098">
    <property type="entry name" value="MetI-like"/>
    <property type="match status" value="1"/>
</dbReference>
<keyword evidence="4 7" id="KW-0812">Transmembrane</keyword>
<dbReference type="InterPro" id="IPR045621">
    <property type="entry name" value="BPD_transp_1_N"/>
</dbReference>
<name>A0A367XF33_9PROT</name>
<dbReference type="InterPro" id="IPR000515">
    <property type="entry name" value="MetI-like"/>
</dbReference>
<feature type="transmembrane region" description="Helical" evidence="7">
    <location>
        <begin position="226"/>
        <end position="253"/>
    </location>
</feature>
<evidence type="ECO:0000256" key="2">
    <source>
        <dbReference type="ARBA" id="ARBA00022448"/>
    </source>
</evidence>
<dbReference type="OrthoDB" id="7834831at2"/>
<keyword evidence="6 7" id="KW-0472">Membrane</keyword>
<dbReference type="PANTHER" id="PTHR43163">
    <property type="entry name" value="DIPEPTIDE TRANSPORT SYSTEM PERMEASE PROTEIN DPPB-RELATED"/>
    <property type="match status" value="1"/>
</dbReference>
<keyword evidence="2 7" id="KW-0813">Transport</keyword>
<proteinExistence type="inferred from homology"/>
<evidence type="ECO:0000313" key="10">
    <source>
        <dbReference type="Proteomes" id="UP000252517"/>
    </source>
</evidence>
<evidence type="ECO:0000256" key="4">
    <source>
        <dbReference type="ARBA" id="ARBA00022692"/>
    </source>
</evidence>
<dbReference type="GO" id="GO:0055085">
    <property type="term" value="P:transmembrane transport"/>
    <property type="evidence" value="ECO:0007669"/>
    <property type="project" value="InterPro"/>
</dbReference>
<sequence length="306" mass="33557">MLGFTLKRLLGAIPTLFIIVTLSFFLIRTAPGGPFDKERSVPPEVAANLNAVYHLDEPLWMQYGRYLGDVIQGDFGPSFQYRDFTVTELIFRGFPVSLTLGGSAIFLALIIGTTLGTLAALKQNSKLDYAVMATAMTGITIPNFVMAPLLTLVFGVYLRWLPVGGWEQGWDQVVLPVIALALPQIAYIARLTRGSMIEVLRSNFVRTARAKGIPERIMITRHALKAGILPVVSYLGPASAAVITGSVVIEQIFSIPGIGRYFVQGALNRDYTLVMGVVIFYGSLIILFNLLVDLVYGLLDPKVRMQ</sequence>
<dbReference type="RefSeq" id="WP_114087932.1">
    <property type="nucleotide sequence ID" value="NZ_JPWH01000005.1"/>
</dbReference>
<dbReference type="PANTHER" id="PTHR43163:SF6">
    <property type="entry name" value="DIPEPTIDE TRANSPORT SYSTEM PERMEASE PROTEIN DPPB-RELATED"/>
    <property type="match status" value="1"/>
</dbReference>
<keyword evidence="3" id="KW-1003">Cell membrane</keyword>
<comment type="caution">
    <text evidence="9">The sequence shown here is derived from an EMBL/GenBank/DDBJ whole genome shotgun (WGS) entry which is preliminary data.</text>
</comment>
<feature type="transmembrane region" description="Helical" evidence="7">
    <location>
        <begin position="98"/>
        <end position="121"/>
    </location>
</feature>
<feature type="domain" description="ABC transmembrane type-1" evidence="8">
    <location>
        <begin position="94"/>
        <end position="296"/>
    </location>
</feature>
<evidence type="ECO:0000259" key="8">
    <source>
        <dbReference type="PROSITE" id="PS50928"/>
    </source>
</evidence>
<dbReference type="PROSITE" id="PS50928">
    <property type="entry name" value="ABC_TM1"/>
    <property type="match status" value="1"/>
</dbReference>
<evidence type="ECO:0000256" key="6">
    <source>
        <dbReference type="ARBA" id="ARBA00023136"/>
    </source>
</evidence>
<dbReference type="AlphaFoldDB" id="A0A367XF33"/>
<reference evidence="9 10" key="1">
    <citation type="submission" date="2014-07" db="EMBL/GenBank/DDBJ databases">
        <title>Draft genome sequence of Thalassospira profundimaris S25-3-2.</title>
        <authorList>
            <person name="Lai Q."/>
            <person name="Shao Z."/>
        </authorList>
    </citation>
    <scope>NUCLEOTIDE SEQUENCE [LARGE SCALE GENOMIC DNA]</scope>
    <source>
        <strain evidence="9 10">S25-3-2</strain>
    </source>
</reference>
<gene>
    <name evidence="9" type="primary">oppB</name>
    <name evidence="9" type="ORF">TH25_08650</name>
</gene>
<dbReference type="Pfam" id="PF19300">
    <property type="entry name" value="BPD_transp_1_N"/>
    <property type="match status" value="1"/>
</dbReference>
<dbReference type="GO" id="GO:0005886">
    <property type="term" value="C:plasma membrane"/>
    <property type="evidence" value="ECO:0007669"/>
    <property type="project" value="UniProtKB-SubCell"/>
</dbReference>
<evidence type="ECO:0000256" key="3">
    <source>
        <dbReference type="ARBA" id="ARBA00022475"/>
    </source>
</evidence>
<comment type="subcellular location">
    <subcellularLocation>
        <location evidence="1 7">Cell membrane</location>
        <topology evidence="1 7">Multi-pass membrane protein</topology>
    </subcellularLocation>
</comment>
<dbReference type="Proteomes" id="UP000252517">
    <property type="component" value="Unassembled WGS sequence"/>
</dbReference>
<protein>
    <submittedName>
        <fullName evidence="9">Oligopeptide transporter permease</fullName>
    </submittedName>
</protein>
<accession>A0A367XF33</accession>
<dbReference type="CDD" id="cd06261">
    <property type="entry name" value="TM_PBP2"/>
    <property type="match status" value="1"/>
</dbReference>
<dbReference type="Gene3D" id="1.10.3720.10">
    <property type="entry name" value="MetI-like"/>
    <property type="match status" value="1"/>
</dbReference>
<evidence type="ECO:0000256" key="7">
    <source>
        <dbReference type="RuleBase" id="RU363032"/>
    </source>
</evidence>
<dbReference type="InterPro" id="IPR035906">
    <property type="entry name" value="MetI-like_sf"/>
</dbReference>
<evidence type="ECO:0000313" key="9">
    <source>
        <dbReference type="EMBL" id="RCK51730.1"/>
    </source>
</evidence>
<dbReference type="Pfam" id="PF00528">
    <property type="entry name" value="BPD_transp_1"/>
    <property type="match status" value="1"/>
</dbReference>
<comment type="similarity">
    <text evidence="7">Belongs to the binding-protein-dependent transport system permease family.</text>
</comment>
<evidence type="ECO:0000256" key="5">
    <source>
        <dbReference type="ARBA" id="ARBA00022989"/>
    </source>
</evidence>
<feature type="transmembrane region" description="Helical" evidence="7">
    <location>
        <begin position="173"/>
        <end position="192"/>
    </location>
</feature>
<keyword evidence="5 7" id="KW-1133">Transmembrane helix</keyword>
<feature type="transmembrane region" description="Helical" evidence="7">
    <location>
        <begin position="273"/>
        <end position="299"/>
    </location>
</feature>
<feature type="transmembrane region" description="Helical" evidence="7">
    <location>
        <begin position="9"/>
        <end position="27"/>
    </location>
</feature>